<dbReference type="GO" id="GO:0016020">
    <property type="term" value="C:membrane"/>
    <property type="evidence" value="ECO:0007669"/>
    <property type="project" value="InterPro"/>
</dbReference>
<feature type="region of interest" description="Disordered" evidence="3">
    <location>
        <begin position="1"/>
        <end position="39"/>
    </location>
</feature>
<dbReference type="Gene3D" id="1.10.287.950">
    <property type="entry name" value="Methyl-accepting chemotaxis protein"/>
    <property type="match status" value="1"/>
</dbReference>
<accession>A0A512IXM7</accession>
<dbReference type="GO" id="GO:0035438">
    <property type="term" value="F:cyclic-di-GMP binding"/>
    <property type="evidence" value="ECO:0007669"/>
    <property type="project" value="InterPro"/>
</dbReference>
<evidence type="ECO:0000256" key="3">
    <source>
        <dbReference type="SAM" id="MobiDB-lite"/>
    </source>
</evidence>
<evidence type="ECO:0000259" key="4">
    <source>
        <dbReference type="PROSITE" id="PS50111"/>
    </source>
</evidence>
<reference evidence="6" key="1">
    <citation type="journal article" date="2014" name="Int. J. Syst. Evol. Microbiol.">
        <title>Complete genome of a new Firmicutes species belonging to the dominant human colonic microbiota ('Ruminococcus bicirculans') reveals two chromosomes and a selective capacity to utilize plant glucans.</title>
        <authorList>
            <consortium name="NISC Comparative Sequencing Program"/>
            <person name="Wegmann U."/>
            <person name="Louis P."/>
            <person name="Goesmann A."/>
            <person name="Henrissat B."/>
            <person name="Duncan S.H."/>
            <person name="Flint H.J."/>
        </authorList>
    </citation>
    <scope>NUCLEOTIDE SEQUENCE</scope>
    <source>
        <strain evidence="6">NBRC 107715</strain>
    </source>
</reference>
<dbReference type="Pfam" id="PF00015">
    <property type="entry name" value="MCPsignal"/>
    <property type="match status" value="1"/>
</dbReference>
<reference evidence="8" key="2">
    <citation type="journal article" date="2019" name="Int. J. Syst. Evol. Microbiol.">
        <title>The Global Catalogue of Microorganisms (GCM) 10K type strain sequencing project: providing services to taxonomists for standard genome sequencing and annotation.</title>
        <authorList>
            <consortium name="The Broad Institute Genomics Platform"/>
            <consortium name="The Broad Institute Genome Sequencing Center for Infectious Disease"/>
            <person name="Wu L."/>
            <person name="Ma J."/>
        </authorList>
    </citation>
    <scope>NUCLEOTIDE SEQUENCE [LARGE SCALE GENOMIC DNA]</scope>
    <source>
        <strain evidence="8">NBRC 107715</strain>
    </source>
</reference>
<evidence type="ECO:0000313" key="7">
    <source>
        <dbReference type="Proteomes" id="UP000321960"/>
    </source>
</evidence>
<keyword evidence="8" id="KW-1185">Reference proteome</keyword>
<organism evidence="5 7">
    <name type="scientific">Methylobacterium oxalidis</name>
    <dbReference type="NCBI Taxonomy" id="944322"/>
    <lineage>
        <taxon>Bacteria</taxon>
        <taxon>Pseudomonadati</taxon>
        <taxon>Pseudomonadota</taxon>
        <taxon>Alphaproteobacteria</taxon>
        <taxon>Hyphomicrobiales</taxon>
        <taxon>Methylobacteriaceae</taxon>
        <taxon>Methylobacterium</taxon>
    </lineage>
</organism>
<dbReference type="SMART" id="SM00283">
    <property type="entry name" value="MA"/>
    <property type="match status" value="1"/>
</dbReference>
<proteinExistence type="predicted"/>
<comment type="caution">
    <text evidence="5">The sequence shown here is derived from an EMBL/GenBank/DDBJ whole genome shotgun (WGS) entry which is preliminary data.</text>
</comment>
<dbReference type="Proteomes" id="UP001156856">
    <property type="component" value="Unassembled WGS sequence"/>
</dbReference>
<dbReference type="PANTHER" id="PTHR32089">
    <property type="entry name" value="METHYL-ACCEPTING CHEMOTAXIS PROTEIN MCPB"/>
    <property type="match status" value="1"/>
</dbReference>
<dbReference type="Proteomes" id="UP000321960">
    <property type="component" value="Unassembled WGS sequence"/>
</dbReference>
<evidence type="ECO:0000313" key="5">
    <source>
        <dbReference type="EMBL" id="GEP02488.1"/>
    </source>
</evidence>
<feature type="domain" description="Methyl-accepting transducer" evidence="4">
    <location>
        <begin position="41"/>
        <end position="287"/>
    </location>
</feature>
<evidence type="ECO:0000256" key="1">
    <source>
        <dbReference type="ARBA" id="ARBA00023224"/>
    </source>
</evidence>
<gene>
    <name evidence="6" type="ORF">GCM10007888_62520</name>
    <name evidence="5" type="ORF">MOX02_05260</name>
</gene>
<name>A0A512IXM7_9HYPH</name>
<dbReference type="EMBL" id="BJZU01000004">
    <property type="protein sequence ID" value="GEP02488.1"/>
    <property type="molecule type" value="Genomic_DNA"/>
</dbReference>
<dbReference type="SUPFAM" id="SSF141371">
    <property type="entry name" value="PilZ domain-like"/>
    <property type="match status" value="1"/>
</dbReference>
<dbReference type="Pfam" id="PF07238">
    <property type="entry name" value="PilZ"/>
    <property type="match status" value="1"/>
</dbReference>
<dbReference type="PANTHER" id="PTHR32089:SF112">
    <property type="entry name" value="LYSOZYME-LIKE PROTEIN-RELATED"/>
    <property type="match status" value="1"/>
</dbReference>
<protein>
    <submittedName>
        <fullName evidence="5">Chemotaxis protein</fullName>
    </submittedName>
</protein>
<sequence>MGMRFSLRSRSPSAKTEAEVRPRAEAAASTKSSEPDVRRGDTEILDAIEADVLTAIGGVGTSIAAARAEVEQMQAGLVGIRGQMDALARAAVAAACASGGLTETTGLLSATTSRIAGAMTDAGAHLDDAGARGSEARTLVAALAQAGNEIASIVDTIAAVARQTNLLALNATIEAARAGEAGRGFAVVAGEVKALSVETARAAEEVRARIARLREGATASSAAIEAVAGALDAVRPAFATVRGISDEQAAIVAGVVSGVSQAADLVAAVDAEAGAASEATVALDAQAAAMEAASGHAAEQAAGLGRRFVAVIRQSEIGDRRRSDRYPVDLSADLGDGRRTRTQDISAGGVLLAMPADGAAPPVGHRFTLSLDGIGRLPATIVAVSPMGLHCAFGMMEPSEQARLQEKIAAIEAAYEPLIVKAQGLAERIGGVMEAEIRAGRLSPDALFDTAYRPIRGTNPPQYRTASVEPLERLLPGILEPELDRDASMLFCIVADRNGFVPVHNRRVSQTPRSEDPVWNNANCRNLRIFDDRTGITAARSQRPATVQVYRREVGGQIVMVREVDAPIRVDGRHWGACRTAYRF</sequence>
<dbReference type="InterPro" id="IPR004089">
    <property type="entry name" value="MCPsignal_dom"/>
</dbReference>
<evidence type="ECO:0000313" key="6">
    <source>
        <dbReference type="EMBL" id="GLS67867.1"/>
    </source>
</evidence>
<dbReference type="Gene3D" id="2.40.10.220">
    <property type="entry name" value="predicted glycosyltransferase like domains"/>
    <property type="match status" value="1"/>
</dbReference>
<reference evidence="6" key="4">
    <citation type="submission" date="2023-01" db="EMBL/GenBank/DDBJ databases">
        <title>Draft genome sequence of Methylobacterium oxalidis strain NBRC 107715.</title>
        <authorList>
            <person name="Sun Q."/>
            <person name="Mori K."/>
        </authorList>
    </citation>
    <scope>NUCLEOTIDE SEQUENCE</scope>
    <source>
        <strain evidence="6">NBRC 107715</strain>
    </source>
</reference>
<dbReference type="InterPro" id="IPR009875">
    <property type="entry name" value="PilZ_domain"/>
</dbReference>
<reference evidence="5 7" key="3">
    <citation type="submission" date="2019-07" db="EMBL/GenBank/DDBJ databases">
        <title>Whole genome shotgun sequence of Methylobacterium oxalidis NBRC 107715.</title>
        <authorList>
            <person name="Hosoyama A."/>
            <person name="Uohara A."/>
            <person name="Ohji S."/>
            <person name="Ichikawa N."/>
        </authorList>
    </citation>
    <scope>NUCLEOTIDE SEQUENCE [LARGE SCALE GENOMIC DNA]</scope>
    <source>
        <strain evidence="5 7">NBRC 107715</strain>
    </source>
</reference>
<keyword evidence="1 2" id="KW-0807">Transducer</keyword>
<evidence type="ECO:0000313" key="8">
    <source>
        <dbReference type="Proteomes" id="UP001156856"/>
    </source>
</evidence>
<dbReference type="EMBL" id="BSPK01000117">
    <property type="protein sequence ID" value="GLS67867.1"/>
    <property type="molecule type" value="Genomic_DNA"/>
</dbReference>
<dbReference type="PROSITE" id="PS50111">
    <property type="entry name" value="CHEMOTAXIS_TRANSDUC_2"/>
    <property type="match status" value="1"/>
</dbReference>
<dbReference type="GO" id="GO:0007165">
    <property type="term" value="P:signal transduction"/>
    <property type="evidence" value="ECO:0007669"/>
    <property type="project" value="UniProtKB-KW"/>
</dbReference>
<dbReference type="AlphaFoldDB" id="A0A512IXM7"/>
<evidence type="ECO:0000256" key="2">
    <source>
        <dbReference type="PROSITE-ProRule" id="PRU00284"/>
    </source>
</evidence>
<dbReference type="SUPFAM" id="SSF58104">
    <property type="entry name" value="Methyl-accepting chemotaxis protein (MCP) signaling domain"/>
    <property type="match status" value="1"/>
</dbReference>